<keyword evidence="1" id="KW-0040">ANK repeat</keyword>
<sequence length="556" mass="62581">MAPMKPPLAGLLDIPTELLLEIVSRLRTPDLRRLGRVNHALYSFVGHYLVRYRYNSGLLSLPNELILAIVQHLNNGRDRSRFARVSLRVYPLVMDYIVRHNVRHGRSHLLSYAARLNLEGMARKILHIGGDVNVFGGHRFANGIINEQLTPLSIAAYYGYEGMVRLLLGSGASRTVNGIRMALFMAMVEHHETVAIMLSRNLDLSDMISETRMKISALQLACREKLVNLVQYYLNRGSKRGRLSKTLIRDRSIALRMILLRDASRESFVKREIHEDVYKIVLLLLQSGADPDYRVVTARFVASTARVISSRHPDPRVRVLFAKSASAIGPEESSLLIGRRWLSESADEAVELQGVRSESPPIELSTFARLSDFVKEGDIYTFNFLDESEIEEGDDQGAGTRDTYPDLSLDDTDMADWRVGELHWRRRNSEHDEPPPLSVFPQLGNPTSVATHVSKDFWSNGSALTKMSFRPMQTLNVGASPSRKAEQFKKPTQVEPFPQLGESPRTSNVTAVNVWASFTMNKASSGPGESSRREQPLNPKNPGKASKKKKWERVVL</sequence>
<keyword evidence="5" id="KW-1185">Reference proteome</keyword>
<dbReference type="AlphaFoldDB" id="A0A6A5VZ47"/>
<dbReference type="CDD" id="cd09917">
    <property type="entry name" value="F-box_SF"/>
    <property type="match status" value="1"/>
</dbReference>
<dbReference type="OrthoDB" id="366390at2759"/>
<dbReference type="PROSITE" id="PS50181">
    <property type="entry name" value="FBOX"/>
    <property type="match status" value="1"/>
</dbReference>
<dbReference type="InterPro" id="IPR036770">
    <property type="entry name" value="Ankyrin_rpt-contain_sf"/>
</dbReference>
<evidence type="ECO:0000313" key="5">
    <source>
        <dbReference type="Proteomes" id="UP000799779"/>
    </source>
</evidence>
<dbReference type="InterPro" id="IPR002110">
    <property type="entry name" value="Ankyrin_rpt"/>
</dbReference>
<dbReference type="SUPFAM" id="SSF81383">
    <property type="entry name" value="F-box domain"/>
    <property type="match status" value="1"/>
</dbReference>
<protein>
    <recommendedName>
        <fullName evidence="3">F-box domain-containing protein</fullName>
    </recommendedName>
</protein>
<proteinExistence type="predicted"/>
<feature type="repeat" description="ANK" evidence="1">
    <location>
        <begin position="147"/>
        <end position="179"/>
    </location>
</feature>
<organism evidence="4 5">
    <name type="scientific">Amniculicola lignicola CBS 123094</name>
    <dbReference type="NCBI Taxonomy" id="1392246"/>
    <lineage>
        <taxon>Eukaryota</taxon>
        <taxon>Fungi</taxon>
        <taxon>Dikarya</taxon>
        <taxon>Ascomycota</taxon>
        <taxon>Pezizomycotina</taxon>
        <taxon>Dothideomycetes</taxon>
        <taxon>Pleosporomycetidae</taxon>
        <taxon>Pleosporales</taxon>
        <taxon>Amniculicolaceae</taxon>
        <taxon>Amniculicola</taxon>
    </lineage>
</organism>
<dbReference type="SMART" id="SM00256">
    <property type="entry name" value="FBOX"/>
    <property type="match status" value="2"/>
</dbReference>
<dbReference type="Pfam" id="PF00023">
    <property type="entry name" value="Ank"/>
    <property type="match status" value="1"/>
</dbReference>
<evidence type="ECO:0000256" key="2">
    <source>
        <dbReference type="SAM" id="MobiDB-lite"/>
    </source>
</evidence>
<dbReference type="SMART" id="SM00248">
    <property type="entry name" value="ANK"/>
    <property type="match status" value="5"/>
</dbReference>
<feature type="region of interest" description="Disordered" evidence="2">
    <location>
        <begin position="521"/>
        <end position="556"/>
    </location>
</feature>
<evidence type="ECO:0000313" key="4">
    <source>
        <dbReference type="EMBL" id="KAF1993968.1"/>
    </source>
</evidence>
<gene>
    <name evidence="4" type="ORF">P154DRAFT_527387</name>
</gene>
<dbReference type="Pfam" id="PF12937">
    <property type="entry name" value="F-box-like"/>
    <property type="match status" value="1"/>
</dbReference>
<dbReference type="PROSITE" id="PS50088">
    <property type="entry name" value="ANK_REPEAT"/>
    <property type="match status" value="1"/>
</dbReference>
<dbReference type="PROSITE" id="PS50297">
    <property type="entry name" value="ANK_REP_REGION"/>
    <property type="match status" value="1"/>
</dbReference>
<evidence type="ECO:0000259" key="3">
    <source>
        <dbReference type="PROSITE" id="PS50181"/>
    </source>
</evidence>
<reference evidence="4" key="1">
    <citation type="journal article" date="2020" name="Stud. Mycol.">
        <title>101 Dothideomycetes genomes: a test case for predicting lifestyles and emergence of pathogens.</title>
        <authorList>
            <person name="Haridas S."/>
            <person name="Albert R."/>
            <person name="Binder M."/>
            <person name="Bloem J."/>
            <person name="Labutti K."/>
            <person name="Salamov A."/>
            <person name="Andreopoulos B."/>
            <person name="Baker S."/>
            <person name="Barry K."/>
            <person name="Bills G."/>
            <person name="Bluhm B."/>
            <person name="Cannon C."/>
            <person name="Castanera R."/>
            <person name="Culley D."/>
            <person name="Daum C."/>
            <person name="Ezra D."/>
            <person name="Gonzalez J."/>
            <person name="Henrissat B."/>
            <person name="Kuo A."/>
            <person name="Liang C."/>
            <person name="Lipzen A."/>
            <person name="Lutzoni F."/>
            <person name="Magnuson J."/>
            <person name="Mondo S."/>
            <person name="Nolan M."/>
            <person name="Ohm R."/>
            <person name="Pangilinan J."/>
            <person name="Park H.-J."/>
            <person name="Ramirez L."/>
            <person name="Alfaro M."/>
            <person name="Sun H."/>
            <person name="Tritt A."/>
            <person name="Yoshinaga Y."/>
            <person name="Zwiers L.-H."/>
            <person name="Turgeon B."/>
            <person name="Goodwin S."/>
            <person name="Spatafora J."/>
            <person name="Crous P."/>
            <person name="Grigoriev I."/>
        </authorList>
    </citation>
    <scope>NUCLEOTIDE SEQUENCE</scope>
    <source>
        <strain evidence="4">CBS 123094</strain>
    </source>
</reference>
<evidence type="ECO:0000256" key="1">
    <source>
        <dbReference type="PROSITE-ProRule" id="PRU00023"/>
    </source>
</evidence>
<dbReference type="Gene3D" id="1.25.40.20">
    <property type="entry name" value="Ankyrin repeat-containing domain"/>
    <property type="match status" value="1"/>
</dbReference>
<dbReference type="InterPro" id="IPR036047">
    <property type="entry name" value="F-box-like_dom_sf"/>
</dbReference>
<dbReference type="Proteomes" id="UP000799779">
    <property type="component" value="Unassembled WGS sequence"/>
</dbReference>
<feature type="domain" description="F-box" evidence="3">
    <location>
        <begin position="8"/>
        <end position="55"/>
    </location>
</feature>
<accession>A0A6A5VZ47</accession>
<feature type="region of interest" description="Disordered" evidence="2">
    <location>
        <begin position="478"/>
        <end position="508"/>
    </location>
</feature>
<dbReference type="EMBL" id="ML977677">
    <property type="protein sequence ID" value="KAF1993968.1"/>
    <property type="molecule type" value="Genomic_DNA"/>
</dbReference>
<dbReference type="SUPFAM" id="SSF48403">
    <property type="entry name" value="Ankyrin repeat"/>
    <property type="match status" value="1"/>
</dbReference>
<name>A0A6A5VZ47_9PLEO</name>
<dbReference type="InterPro" id="IPR001810">
    <property type="entry name" value="F-box_dom"/>
</dbReference>
<feature type="compositionally biased region" description="Basic residues" evidence="2">
    <location>
        <begin position="545"/>
        <end position="556"/>
    </location>
</feature>